<dbReference type="Proteomes" id="UP000249782">
    <property type="component" value="Unassembled WGS sequence"/>
</dbReference>
<evidence type="ECO:0000259" key="5">
    <source>
        <dbReference type="Pfam" id="PF02663"/>
    </source>
</evidence>
<reference evidence="6 7" key="1">
    <citation type="submission" date="2018-06" db="EMBL/GenBank/DDBJ databases">
        <title>Draft genome sequence of hyperthermophilic methanogen Methanothermobacter tenebrarum sp. MCM-B 1447.</title>
        <authorList>
            <person name="Pore S.D."/>
            <person name="Dagar S."/>
            <person name="Dhakephalkar P.K."/>
        </authorList>
    </citation>
    <scope>NUCLEOTIDE SEQUENCE [LARGE SCALE GENOMIC DNA]</scope>
    <source>
        <strain evidence="6 7">MCM B 1447</strain>
    </source>
</reference>
<evidence type="ECO:0000313" key="7">
    <source>
        <dbReference type="Proteomes" id="UP000249782"/>
    </source>
</evidence>
<evidence type="ECO:0000256" key="2">
    <source>
        <dbReference type="ARBA" id="ARBA00022771"/>
    </source>
</evidence>
<name>A0A328PGG1_9EURY</name>
<dbReference type="PANTHER" id="PTHR39418:SF1">
    <property type="entry name" value="DEHYDROGENASE"/>
    <property type="match status" value="1"/>
</dbReference>
<dbReference type="SUPFAM" id="SSF143555">
    <property type="entry name" value="FwdE-like"/>
    <property type="match status" value="1"/>
</dbReference>
<evidence type="ECO:0000256" key="3">
    <source>
        <dbReference type="ARBA" id="ARBA00022833"/>
    </source>
</evidence>
<dbReference type="GO" id="GO:0008270">
    <property type="term" value="F:zinc ion binding"/>
    <property type="evidence" value="ECO:0007669"/>
    <property type="project" value="UniProtKB-KW"/>
</dbReference>
<gene>
    <name evidence="6" type="ORF">DPC56_07845</name>
</gene>
<sequence length="176" mass="19933">MDYSDIVRFHGHSCAGTAIGYKVGEIVVEIFGRSEDEEIVAIVENDSCSVDAVQFMTGCTFGKGNLIFKDHGKHVYTFIERRTGEGVRISFKKSLEEFMDELGVKDRVEMTQRMLEMSPYDLFEVKRISAKPPAKARIYRSVKCSECGEPVSEHRARIKDGQIVCIPCFNKNGEDY</sequence>
<dbReference type="InterPro" id="IPR026328">
    <property type="entry name" value="FmdE"/>
</dbReference>
<dbReference type="InterPro" id="IPR053194">
    <property type="entry name" value="tRNA_methyltr_O"/>
</dbReference>
<feature type="domain" description="Formylmethanofuran dehydrogenase subunit E" evidence="5">
    <location>
        <begin position="9"/>
        <end position="104"/>
    </location>
</feature>
<dbReference type="InterPro" id="IPR003814">
    <property type="entry name" value="FmdEsu_dom"/>
</dbReference>
<feature type="domain" description="Zinc finger DksA/TraR C4-type" evidence="4">
    <location>
        <begin position="137"/>
        <end position="171"/>
    </location>
</feature>
<dbReference type="RefSeq" id="WP_112094523.1">
    <property type="nucleotide sequence ID" value="NZ_QLOE01000014.1"/>
</dbReference>
<dbReference type="PIRSF" id="PIRSF006578">
    <property type="entry name" value="FwdE"/>
    <property type="match status" value="1"/>
</dbReference>
<keyword evidence="2" id="KW-0863">Zinc-finger</keyword>
<dbReference type="Pfam" id="PF02663">
    <property type="entry name" value="FmdE"/>
    <property type="match status" value="1"/>
</dbReference>
<keyword evidence="7" id="KW-1185">Reference proteome</keyword>
<dbReference type="InterPro" id="IPR000962">
    <property type="entry name" value="Znf_DskA_TraR"/>
</dbReference>
<protein>
    <submittedName>
        <fullName evidence="6">Formylmethanofuran dehydrogenase</fullName>
    </submittedName>
</protein>
<dbReference type="PANTHER" id="PTHR39418">
    <property type="entry name" value="DEHYDROGENASE-RELATED"/>
    <property type="match status" value="1"/>
</dbReference>
<dbReference type="AlphaFoldDB" id="A0A328PGG1"/>
<dbReference type="OrthoDB" id="31120at2157"/>
<evidence type="ECO:0000256" key="1">
    <source>
        <dbReference type="ARBA" id="ARBA00022723"/>
    </source>
</evidence>
<dbReference type="EMBL" id="QLOE01000014">
    <property type="protein sequence ID" value="RAO78484.1"/>
    <property type="molecule type" value="Genomic_DNA"/>
</dbReference>
<evidence type="ECO:0000259" key="4">
    <source>
        <dbReference type="Pfam" id="PF01258"/>
    </source>
</evidence>
<evidence type="ECO:0000313" key="6">
    <source>
        <dbReference type="EMBL" id="RAO78484.1"/>
    </source>
</evidence>
<keyword evidence="1" id="KW-0479">Metal-binding</keyword>
<proteinExistence type="predicted"/>
<dbReference type="Gene3D" id="3.30.1330.130">
    <property type="match status" value="1"/>
</dbReference>
<comment type="caution">
    <text evidence="6">The sequence shown here is derived from an EMBL/GenBank/DDBJ whole genome shotgun (WGS) entry which is preliminary data.</text>
</comment>
<organism evidence="6 7">
    <name type="scientific">Methanothermobacter tenebrarum</name>
    <dbReference type="NCBI Taxonomy" id="680118"/>
    <lineage>
        <taxon>Archaea</taxon>
        <taxon>Methanobacteriati</taxon>
        <taxon>Methanobacteriota</taxon>
        <taxon>Methanomada group</taxon>
        <taxon>Methanobacteria</taxon>
        <taxon>Methanobacteriales</taxon>
        <taxon>Methanobacteriaceae</taxon>
        <taxon>Methanothermobacter</taxon>
    </lineage>
</organism>
<accession>A0A328PGG1</accession>
<dbReference type="Pfam" id="PF01258">
    <property type="entry name" value="zf-dskA_traR"/>
    <property type="match status" value="1"/>
</dbReference>
<keyword evidence="3" id="KW-0862">Zinc</keyword>